<proteinExistence type="predicted"/>
<reference evidence="4" key="1">
    <citation type="submission" date="2019-12" db="EMBL/GenBank/DDBJ databases">
        <authorList>
            <person name="Scholz U."/>
            <person name="Mascher M."/>
            <person name="Fiebig A."/>
        </authorList>
    </citation>
    <scope>NUCLEOTIDE SEQUENCE</scope>
</reference>
<comment type="subcellular location">
    <subcellularLocation>
        <location evidence="1">Plastid</location>
        <location evidence="1">Chloroplast</location>
    </subcellularLocation>
</comment>
<evidence type="ECO:0000256" key="3">
    <source>
        <dbReference type="ARBA" id="ARBA00022640"/>
    </source>
</evidence>
<evidence type="ECO:0000313" key="6">
    <source>
        <dbReference type="Proteomes" id="UP000663760"/>
    </source>
</evidence>
<keyword evidence="2" id="KW-0150">Chloroplast</keyword>
<sequence>MKPLSLLDSLESHCSALTSNVSAALAGPAGAAASLNSWVSSAVHCLSNPGKETLLAGISRFAAAVPSASSPSSLSLGRRSPAWARIPRYGTGGWGGVPEGQHRFDLAMSTEAMEERLAGIPVYALSNSAEEFVLVSGVKSGKSLGIFCLKEEDAETLLEQMKSMNPGMREGSKVVAVALNKVFQLKVDGVAFRLIPDSSQIMNAIKVKEQVGNVVDAFSGVPVFQSKSLVLKSQNKRYRPVFFRKEDLEESLLRASQQQSHLNPSLRKGDIQVSVLEDMITSMKAGSTSQWDDVVFIPPGFNVGVGPQERERPVAVA</sequence>
<dbReference type="Proteomes" id="UP000663760">
    <property type="component" value="Chromosome 11"/>
</dbReference>
<protein>
    <submittedName>
        <fullName evidence="4">Uncharacterized protein</fullName>
    </submittedName>
</protein>
<dbReference type="GO" id="GO:0009507">
    <property type="term" value="C:chloroplast"/>
    <property type="evidence" value="ECO:0007669"/>
    <property type="project" value="UniProtKB-SubCell"/>
</dbReference>
<dbReference type="InterPro" id="IPR007378">
    <property type="entry name" value="Tic22-like"/>
</dbReference>
<keyword evidence="3" id="KW-0934">Plastid</keyword>
<dbReference type="EMBL" id="LR746274">
    <property type="protein sequence ID" value="CAA7405032.1"/>
    <property type="molecule type" value="Genomic_DNA"/>
</dbReference>
<name>A0A7I8JDW2_SPIIN</name>
<dbReference type="GO" id="GO:0015031">
    <property type="term" value="P:protein transport"/>
    <property type="evidence" value="ECO:0007669"/>
    <property type="project" value="InterPro"/>
</dbReference>
<organism evidence="4">
    <name type="scientific">Spirodela intermedia</name>
    <name type="common">Intermediate duckweed</name>
    <dbReference type="NCBI Taxonomy" id="51605"/>
    <lineage>
        <taxon>Eukaryota</taxon>
        <taxon>Viridiplantae</taxon>
        <taxon>Streptophyta</taxon>
        <taxon>Embryophyta</taxon>
        <taxon>Tracheophyta</taxon>
        <taxon>Spermatophyta</taxon>
        <taxon>Magnoliopsida</taxon>
        <taxon>Liliopsida</taxon>
        <taxon>Araceae</taxon>
        <taxon>Lemnoideae</taxon>
        <taxon>Spirodela</taxon>
    </lineage>
</organism>
<evidence type="ECO:0000256" key="1">
    <source>
        <dbReference type="ARBA" id="ARBA00004229"/>
    </source>
</evidence>
<dbReference type="Pfam" id="PF04278">
    <property type="entry name" value="Tic22"/>
    <property type="match status" value="1"/>
</dbReference>
<gene>
    <name evidence="4" type="ORF">SI7747_11014595</name>
    <name evidence="5" type="ORF">SI8410_11015710</name>
</gene>
<evidence type="ECO:0000313" key="4">
    <source>
        <dbReference type="EMBL" id="CAA2628955.1"/>
    </source>
</evidence>
<dbReference type="Gene3D" id="3.40.1350.100">
    <property type="match status" value="2"/>
</dbReference>
<dbReference type="OrthoDB" id="196308at2759"/>
<evidence type="ECO:0000256" key="2">
    <source>
        <dbReference type="ARBA" id="ARBA00022528"/>
    </source>
</evidence>
<dbReference type="PANTHER" id="PTHR33926">
    <property type="entry name" value="PROTEIN TIC 22, CHLOROPLASTIC"/>
    <property type="match status" value="1"/>
</dbReference>
<dbReference type="EMBL" id="LR743598">
    <property type="protein sequence ID" value="CAA2628955.1"/>
    <property type="molecule type" value="Genomic_DNA"/>
</dbReference>
<dbReference type="PANTHER" id="PTHR33926:SF1">
    <property type="entry name" value="PROTEIN TIC 22-LIKE, CHLOROPLASTIC"/>
    <property type="match status" value="1"/>
</dbReference>
<dbReference type="AlphaFoldDB" id="A0A7I8JDW2"/>
<evidence type="ECO:0000313" key="5">
    <source>
        <dbReference type="EMBL" id="CAA7405032.1"/>
    </source>
</evidence>
<keyword evidence="6" id="KW-1185">Reference proteome</keyword>
<accession>A0A7I8JDW2</accession>